<dbReference type="Gene3D" id="3.40.50.300">
    <property type="entry name" value="P-loop containing nucleotide triphosphate hydrolases"/>
    <property type="match status" value="1"/>
</dbReference>
<comment type="caution">
    <text evidence="6">The sequence shown here is derived from an EMBL/GenBank/DDBJ whole genome shotgun (WGS) entry which is preliminary data.</text>
</comment>
<sequence length="425" mass="48760">MLFEILSTTSMIGVVGGAYFFQNKNSNDHEKIQKISDTCGLFVRENKDKKGIRLYRKSHKGNYSEYIYKIPLGLSFAQFEEKKQVFVDGLNNKSRPDFNIANLKSIDWKGDVWKQLRYLLNNRVRLDKQIEMEYDGMLRIKVYESGLSNLYKFEESMLEGLESWQVPIGYTIEDLIAHDFEKRPHMIVAGATGFGKSEFIKLLISVLMMNNSQNARFNLIDLKGGSELGIFKNMKQVTNFARDPQRANRILQDIQNDMNKKLDWLFENDLKDVKEAGQKERDFIFIDEAADLDEDSRDLVIDIARRGRSAGYRLIYATQYPTNETLPSQVRANIGARVCFRLETNAQSRAVLDEGGAEELPEIEGRAIFRRVKNHVVQTPFIDRPTINKAIEPHIKIQSKGDGHGSKQSQTTKARGSYTAVFEKA</sequence>
<dbReference type="Pfam" id="PF01580">
    <property type="entry name" value="FtsK_SpoIIIE"/>
    <property type="match status" value="1"/>
</dbReference>
<proteinExistence type="predicted"/>
<evidence type="ECO:0000259" key="5">
    <source>
        <dbReference type="PROSITE" id="PS50901"/>
    </source>
</evidence>
<feature type="domain" description="FtsK" evidence="5">
    <location>
        <begin position="172"/>
        <end position="349"/>
    </location>
</feature>
<dbReference type="PANTHER" id="PTHR22683:SF1">
    <property type="entry name" value="TYPE VII SECRETION SYSTEM PROTEIN ESSC"/>
    <property type="match status" value="1"/>
</dbReference>
<organism evidence="6 7">
    <name type="scientific">Halobacillus trueperi</name>
    <dbReference type="NCBI Taxonomy" id="156205"/>
    <lineage>
        <taxon>Bacteria</taxon>
        <taxon>Bacillati</taxon>
        <taxon>Bacillota</taxon>
        <taxon>Bacilli</taxon>
        <taxon>Bacillales</taxon>
        <taxon>Bacillaceae</taxon>
        <taxon>Halobacillus</taxon>
    </lineage>
</organism>
<evidence type="ECO:0000256" key="3">
    <source>
        <dbReference type="PROSITE-ProRule" id="PRU00289"/>
    </source>
</evidence>
<dbReference type="GO" id="GO:0051301">
    <property type="term" value="P:cell division"/>
    <property type="evidence" value="ECO:0007669"/>
    <property type="project" value="UniProtKB-KW"/>
</dbReference>
<dbReference type="SUPFAM" id="SSF52540">
    <property type="entry name" value="P-loop containing nucleoside triphosphate hydrolases"/>
    <property type="match status" value="1"/>
</dbReference>
<dbReference type="InterPro" id="IPR050206">
    <property type="entry name" value="FtsK/SpoIIIE/SftA"/>
</dbReference>
<dbReference type="GO" id="GO:0005524">
    <property type="term" value="F:ATP binding"/>
    <property type="evidence" value="ECO:0007669"/>
    <property type="project" value="UniProtKB-UniRule"/>
</dbReference>
<evidence type="ECO:0000256" key="2">
    <source>
        <dbReference type="ARBA" id="ARBA00022840"/>
    </source>
</evidence>
<dbReference type="PROSITE" id="PS50901">
    <property type="entry name" value="FTSK"/>
    <property type="match status" value="1"/>
</dbReference>
<evidence type="ECO:0000256" key="1">
    <source>
        <dbReference type="ARBA" id="ARBA00022741"/>
    </source>
</evidence>
<feature type="binding site" evidence="3">
    <location>
        <begin position="190"/>
        <end position="197"/>
    </location>
    <ligand>
        <name>ATP</name>
        <dbReference type="ChEBI" id="CHEBI:30616"/>
    </ligand>
</feature>
<accession>A0A3D8VND6</accession>
<evidence type="ECO:0000313" key="7">
    <source>
        <dbReference type="Proteomes" id="UP000257032"/>
    </source>
</evidence>
<keyword evidence="1 3" id="KW-0547">Nucleotide-binding</keyword>
<dbReference type="RefSeq" id="WP_115894512.1">
    <property type="nucleotide sequence ID" value="NZ_QTLC01000048.1"/>
</dbReference>
<gene>
    <name evidence="6" type="ORF">DXT76_13820</name>
</gene>
<protein>
    <submittedName>
        <fullName evidence="6">Cell division protein FtsK</fullName>
    </submittedName>
</protein>
<feature type="region of interest" description="Disordered" evidence="4">
    <location>
        <begin position="397"/>
        <end position="425"/>
    </location>
</feature>
<name>A0A3D8VND6_9BACI</name>
<dbReference type="Proteomes" id="UP000257032">
    <property type="component" value="Unassembled WGS sequence"/>
</dbReference>
<dbReference type="AlphaFoldDB" id="A0A3D8VND6"/>
<keyword evidence="6" id="KW-0131">Cell cycle</keyword>
<reference evidence="6 7" key="1">
    <citation type="submission" date="2018-08" db="EMBL/GenBank/DDBJ databases">
        <title>Genome sequence of strict halophilic Halobacillus trueperi SS1 isolated from Lunsu, a salty water body of North West Himalayas.</title>
        <authorList>
            <person name="Gupta S."/>
            <person name="Sharma P."/>
            <person name="Dev K."/>
            <person name="Baumler D."/>
            <person name="Sourirajan A."/>
        </authorList>
    </citation>
    <scope>NUCLEOTIDE SEQUENCE [LARGE SCALE GENOMIC DNA]</scope>
    <source>
        <strain evidence="6 7">SS1</strain>
    </source>
</reference>
<keyword evidence="6" id="KW-0132">Cell division</keyword>
<evidence type="ECO:0000313" key="6">
    <source>
        <dbReference type="EMBL" id="RDY70338.1"/>
    </source>
</evidence>
<evidence type="ECO:0000256" key="4">
    <source>
        <dbReference type="SAM" id="MobiDB-lite"/>
    </source>
</evidence>
<dbReference type="EMBL" id="QTLC01000048">
    <property type="protein sequence ID" value="RDY70338.1"/>
    <property type="molecule type" value="Genomic_DNA"/>
</dbReference>
<dbReference type="InterPro" id="IPR002543">
    <property type="entry name" value="FtsK_dom"/>
</dbReference>
<dbReference type="InterPro" id="IPR027417">
    <property type="entry name" value="P-loop_NTPase"/>
</dbReference>
<dbReference type="PANTHER" id="PTHR22683">
    <property type="entry name" value="SPORULATION PROTEIN RELATED"/>
    <property type="match status" value="1"/>
</dbReference>
<keyword evidence="2 3" id="KW-0067">ATP-binding</keyword>
<dbReference type="GO" id="GO:0003677">
    <property type="term" value="F:DNA binding"/>
    <property type="evidence" value="ECO:0007669"/>
    <property type="project" value="InterPro"/>
</dbReference>